<feature type="binding site" evidence="8">
    <location>
        <position position="249"/>
    </location>
    <ligand>
        <name>substrate</name>
    </ligand>
</feature>
<protein>
    <submittedName>
        <fullName evidence="11">D-alanyl-D-alanine carboxypeptidase</fullName>
    </submittedName>
</protein>
<evidence type="ECO:0000259" key="10">
    <source>
        <dbReference type="Pfam" id="PF00768"/>
    </source>
</evidence>
<dbReference type="GO" id="GO:0009252">
    <property type="term" value="P:peptidoglycan biosynthetic process"/>
    <property type="evidence" value="ECO:0007669"/>
    <property type="project" value="UniProtKB-KW"/>
</dbReference>
<evidence type="ECO:0000256" key="3">
    <source>
        <dbReference type="ARBA" id="ARBA00022801"/>
    </source>
</evidence>
<keyword evidence="3" id="KW-0378">Hydrolase</keyword>
<evidence type="ECO:0000256" key="5">
    <source>
        <dbReference type="ARBA" id="ARBA00022984"/>
    </source>
</evidence>
<name>A0A9D2SCP9_9FIRM</name>
<keyword evidence="5" id="KW-0573">Peptidoglycan synthesis</keyword>
<dbReference type="InterPro" id="IPR012338">
    <property type="entry name" value="Beta-lactam/transpept-like"/>
</dbReference>
<evidence type="ECO:0000256" key="2">
    <source>
        <dbReference type="ARBA" id="ARBA00022729"/>
    </source>
</evidence>
<keyword evidence="2" id="KW-0732">Signal</keyword>
<evidence type="ECO:0000256" key="9">
    <source>
        <dbReference type="RuleBase" id="RU004016"/>
    </source>
</evidence>
<dbReference type="GO" id="GO:0009002">
    <property type="term" value="F:serine-type D-Ala-D-Ala carboxypeptidase activity"/>
    <property type="evidence" value="ECO:0007669"/>
    <property type="project" value="InterPro"/>
</dbReference>
<comment type="caution">
    <text evidence="11">The sequence shown here is derived from an EMBL/GenBank/DDBJ whole genome shotgun (WGS) entry which is preliminary data.</text>
</comment>
<dbReference type="SUPFAM" id="SSF56601">
    <property type="entry name" value="beta-lactamase/transpeptidase-like"/>
    <property type="match status" value="1"/>
</dbReference>
<evidence type="ECO:0000313" key="11">
    <source>
        <dbReference type="EMBL" id="HJB90203.1"/>
    </source>
</evidence>
<evidence type="ECO:0000256" key="1">
    <source>
        <dbReference type="ARBA" id="ARBA00007164"/>
    </source>
</evidence>
<evidence type="ECO:0000256" key="6">
    <source>
        <dbReference type="ARBA" id="ARBA00023316"/>
    </source>
</evidence>
<dbReference type="Proteomes" id="UP000886883">
    <property type="component" value="Unassembled WGS sequence"/>
</dbReference>
<evidence type="ECO:0000256" key="7">
    <source>
        <dbReference type="PIRSR" id="PIRSR618044-1"/>
    </source>
</evidence>
<dbReference type="PANTHER" id="PTHR21581:SF6">
    <property type="entry name" value="TRAFFICKING PROTEIN PARTICLE COMPLEX SUBUNIT 12"/>
    <property type="match status" value="1"/>
</dbReference>
<dbReference type="PRINTS" id="PR00725">
    <property type="entry name" value="DADACBPTASE1"/>
</dbReference>
<gene>
    <name evidence="11" type="ORF">H9763_01915</name>
</gene>
<dbReference type="AlphaFoldDB" id="A0A9D2SCP9"/>
<reference evidence="11" key="1">
    <citation type="journal article" date="2021" name="PeerJ">
        <title>Extensive microbial diversity within the chicken gut microbiome revealed by metagenomics and culture.</title>
        <authorList>
            <person name="Gilroy R."/>
            <person name="Ravi A."/>
            <person name="Getino M."/>
            <person name="Pursley I."/>
            <person name="Horton D.L."/>
            <person name="Alikhan N.F."/>
            <person name="Baker D."/>
            <person name="Gharbi K."/>
            <person name="Hall N."/>
            <person name="Watson M."/>
            <person name="Adriaenssens E.M."/>
            <person name="Foster-Nyarko E."/>
            <person name="Jarju S."/>
            <person name="Secka A."/>
            <person name="Antonio M."/>
            <person name="Oren A."/>
            <person name="Chaudhuri R.R."/>
            <person name="La Ragione R."/>
            <person name="Hildebrand F."/>
            <person name="Pallen M.J."/>
        </authorList>
    </citation>
    <scope>NUCLEOTIDE SEQUENCE</scope>
    <source>
        <strain evidence="11">USAMLcec3-2134</strain>
    </source>
</reference>
<keyword evidence="11" id="KW-0121">Carboxypeptidase</keyword>
<feature type="active site" description="Acyl-ester intermediate" evidence="7">
    <location>
        <position position="76"/>
    </location>
</feature>
<keyword evidence="11" id="KW-0645">Protease</keyword>
<dbReference type="GO" id="GO:0008360">
    <property type="term" value="P:regulation of cell shape"/>
    <property type="evidence" value="ECO:0007669"/>
    <property type="project" value="UniProtKB-KW"/>
</dbReference>
<feature type="active site" description="Proton acceptor" evidence="7">
    <location>
        <position position="79"/>
    </location>
</feature>
<reference evidence="11" key="2">
    <citation type="submission" date="2021-04" db="EMBL/GenBank/DDBJ databases">
        <authorList>
            <person name="Gilroy R."/>
        </authorList>
    </citation>
    <scope>NUCLEOTIDE SEQUENCE</scope>
    <source>
        <strain evidence="11">USAMLcec3-2134</strain>
    </source>
</reference>
<accession>A0A9D2SCP9</accession>
<dbReference type="Gene3D" id="3.40.710.10">
    <property type="entry name" value="DD-peptidase/beta-lactamase superfamily"/>
    <property type="match status" value="1"/>
</dbReference>
<organism evidence="11 12">
    <name type="scientific">Candidatus Eisenbergiella merdigallinarum</name>
    <dbReference type="NCBI Taxonomy" id="2838552"/>
    <lineage>
        <taxon>Bacteria</taxon>
        <taxon>Bacillati</taxon>
        <taxon>Bacillota</taxon>
        <taxon>Clostridia</taxon>
        <taxon>Lachnospirales</taxon>
        <taxon>Lachnospiraceae</taxon>
        <taxon>Eisenbergiella</taxon>
    </lineage>
</organism>
<dbReference type="GO" id="GO:0006508">
    <property type="term" value="P:proteolysis"/>
    <property type="evidence" value="ECO:0007669"/>
    <property type="project" value="InterPro"/>
</dbReference>
<feature type="domain" description="Peptidase S11 D-alanyl-D-alanine carboxypeptidase A N-terminal" evidence="10">
    <location>
        <begin position="47"/>
        <end position="279"/>
    </location>
</feature>
<dbReference type="EMBL" id="DWXE01000006">
    <property type="protein sequence ID" value="HJB90203.1"/>
    <property type="molecule type" value="Genomic_DNA"/>
</dbReference>
<comment type="similarity">
    <text evidence="1 9">Belongs to the peptidase S11 family.</text>
</comment>
<sequence>MPYDPDSQVSGFRVVTQDGSQIADAFASGLCVVDGNINVDDAVVDMSDATSAGLFDLNSHEVLYAKNIHERLAPASLTKLMTAVVALKYGNPDDVITATENVNITESGAVLCGLKEGDRLTLNQALHALLIKSANDAAVAIAEHIGGSVEQFAEMMNEEARAIGATNSHFVNPHGLTADDHYVTAYDMYLIFNEAIQYSQVNEIIRMTSYETVYYDKNGNEKQLSIQNSNQYLSGNYKPPDQVSVVGGKTGTTSAAGNCLVLLAKDTAGNPYIAVILRSKERGILYTEMTDLLDEIG</sequence>
<evidence type="ECO:0000256" key="8">
    <source>
        <dbReference type="PIRSR" id="PIRSR618044-2"/>
    </source>
</evidence>
<dbReference type="PANTHER" id="PTHR21581">
    <property type="entry name" value="D-ALANYL-D-ALANINE CARBOXYPEPTIDASE"/>
    <property type="match status" value="1"/>
</dbReference>
<dbReference type="Pfam" id="PF00768">
    <property type="entry name" value="Peptidase_S11"/>
    <property type="match status" value="1"/>
</dbReference>
<keyword evidence="4" id="KW-0133">Cell shape</keyword>
<feature type="active site" evidence="7">
    <location>
        <position position="133"/>
    </location>
</feature>
<evidence type="ECO:0000313" key="12">
    <source>
        <dbReference type="Proteomes" id="UP000886883"/>
    </source>
</evidence>
<evidence type="ECO:0000256" key="4">
    <source>
        <dbReference type="ARBA" id="ARBA00022960"/>
    </source>
</evidence>
<proteinExistence type="inferred from homology"/>
<keyword evidence="6" id="KW-0961">Cell wall biogenesis/degradation</keyword>
<dbReference type="GO" id="GO:0071555">
    <property type="term" value="P:cell wall organization"/>
    <property type="evidence" value="ECO:0007669"/>
    <property type="project" value="UniProtKB-KW"/>
</dbReference>
<dbReference type="InterPro" id="IPR001967">
    <property type="entry name" value="Peptidase_S11_N"/>
</dbReference>
<dbReference type="InterPro" id="IPR018044">
    <property type="entry name" value="Peptidase_S11"/>
</dbReference>